<sequence>MDGPSPIPSEADDSIHVSRRHYEMHSIVGSLHSPVETDIETDYTIEYSRTPESVTKNAIYESSSREVSQAIDNEETIQNRSIDGVDVTDITANEQHHAIKSNDTTNILEAAIDAVGTKYSEIPPHSVRHAQYPNNVKSLYKSEPRKAFTQVLIWCLQRRISTLKRTPPIELKRANGAIMLRILETIQQDFMDEKLEIDPEKRIRPFKLNPTIPNSINVRCQEIIAQLEQCNVRLTEELNKSAIFYAESENKLHDEKQKTIKFPTNDSKDYDGMINDIKQEINDCQKALEAEMQKINAILDVENYKVVRALERRNRVAGLHK</sequence>
<name>A0AAV5RPM5_STABA</name>
<dbReference type="EMBL" id="BTGC01000008">
    <property type="protein sequence ID" value="GMM53138.1"/>
    <property type="molecule type" value="Genomic_DNA"/>
</dbReference>
<gene>
    <name evidence="1" type="ORF">DASB73_041010</name>
</gene>
<dbReference type="Proteomes" id="UP001362899">
    <property type="component" value="Unassembled WGS sequence"/>
</dbReference>
<organism evidence="1 2">
    <name type="scientific">Starmerella bacillaris</name>
    <name type="common">Yeast</name>
    <name type="synonym">Candida zemplinina</name>
    <dbReference type="NCBI Taxonomy" id="1247836"/>
    <lineage>
        <taxon>Eukaryota</taxon>
        <taxon>Fungi</taxon>
        <taxon>Dikarya</taxon>
        <taxon>Ascomycota</taxon>
        <taxon>Saccharomycotina</taxon>
        <taxon>Dipodascomycetes</taxon>
        <taxon>Dipodascales</taxon>
        <taxon>Trichomonascaceae</taxon>
        <taxon>Starmerella</taxon>
    </lineage>
</organism>
<comment type="caution">
    <text evidence="1">The sequence shown here is derived from an EMBL/GenBank/DDBJ whole genome shotgun (WGS) entry which is preliminary data.</text>
</comment>
<reference evidence="1 2" key="1">
    <citation type="journal article" date="2023" name="Elife">
        <title>Identification of key yeast species and microbe-microbe interactions impacting larval growth of Drosophila in the wild.</title>
        <authorList>
            <person name="Mure A."/>
            <person name="Sugiura Y."/>
            <person name="Maeda R."/>
            <person name="Honda K."/>
            <person name="Sakurai N."/>
            <person name="Takahashi Y."/>
            <person name="Watada M."/>
            <person name="Katoh T."/>
            <person name="Gotoh A."/>
            <person name="Gotoh Y."/>
            <person name="Taniguchi I."/>
            <person name="Nakamura K."/>
            <person name="Hayashi T."/>
            <person name="Katayama T."/>
            <person name="Uemura T."/>
            <person name="Hattori Y."/>
        </authorList>
    </citation>
    <scope>NUCLEOTIDE SEQUENCE [LARGE SCALE GENOMIC DNA]</scope>
    <source>
        <strain evidence="1 2">SB-73</strain>
    </source>
</reference>
<evidence type="ECO:0000313" key="2">
    <source>
        <dbReference type="Proteomes" id="UP001362899"/>
    </source>
</evidence>
<evidence type="ECO:0000313" key="1">
    <source>
        <dbReference type="EMBL" id="GMM53138.1"/>
    </source>
</evidence>
<proteinExistence type="predicted"/>
<dbReference type="AlphaFoldDB" id="A0AAV5RPM5"/>
<accession>A0AAV5RPM5</accession>
<keyword evidence="2" id="KW-1185">Reference proteome</keyword>
<protein>
    <submittedName>
        <fullName evidence="1">Uncharacterized protein</fullName>
    </submittedName>
</protein>